<accession>A0ABS0H174</accession>
<gene>
    <name evidence="2" type="ORF">I0C86_25155</name>
</gene>
<keyword evidence="3" id="KW-1185">Reference proteome</keyword>
<dbReference type="Proteomes" id="UP000638560">
    <property type="component" value="Unassembled WGS sequence"/>
</dbReference>
<evidence type="ECO:0000313" key="2">
    <source>
        <dbReference type="EMBL" id="MBF9132213.1"/>
    </source>
</evidence>
<organism evidence="2 3">
    <name type="scientific">Plantactinospora alkalitolerans</name>
    <dbReference type="NCBI Taxonomy" id="2789879"/>
    <lineage>
        <taxon>Bacteria</taxon>
        <taxon>Bacillati</taxon>
        <taxon>Actinomycetota</taxon>
        <taxon>Actinomycetes</taxon>
        <taxon>Micromonosporales</taxon>
        <taxon>Micromonosporaceae</taxon>
        <taxon>Plantactinospora</taxon>
    </lineage>
</organism>
<dbReference type="InterPro" id="IPR041698">
    <property type="entry name" value="Methyltransf_25"/>
</dbReference>
<dbReference type="PANTHER" id="PTHR43667">
    <property type="entry name" value="CYCLOPROPANE-FATTY-ACYL-PHOSPHOLIPID SYNTHASE"/>
    <property type="match status" value="1"/>
</dbReference>
<dbReference type="InterPro" id="IPR050723">
    <property type="entry name" value="CFA/CMAS"/>
</dbReference>
<name>A0ABS0H174_9ACTN</name>
<dbReference type="GO" id="GO:0032259">
    <property type="term" value="P:methylation"/>
    <property type="evidence" value="ECO:0007669"/>
    <property type="project" value="UniProtKB-KW"/>
</dbReference>
<dbReference type="GO" id="GO:0008168">
    <property type="term" value="F:methyltransferase activity"/>
    <property type="evidence" value="ECO:0007669"/>
    <property type="project" value="UniProtKB-KW"/>
</dbReference>
<evidence type="ECO:0000259" key="1">
    <source>
        <dbReference type="Pfam" id="PF13649"/>
    </source>
</evidence>
<feature type="domain" description="Methyltransferase" evidence="1">
    <location>
        <begin position="52"/>
        <end position="148"/>
    </location>
</feature>
<reference evidence="2 3" key="1">
    <citation type="submission" date="2020-11" db="EMBL/GenBank/DDBJ databases">
        <title>A novel isolate from a Black sea contaminated sediment with potential to produce alkanes: Plantactinospora alkalitolerans sp. nov.</title>
        <authorList>
            <person name="Carro L."/>
            <person name="Veyisoglu A."/>
            <person name="Guven K."/>
            <person name="Schumann P."/>
            <person name="Klenk H.-P."/>
            <person name="Sahin N."/>
        </authorList>
    </citation>
    <scope>NUCLEOTIDE SEQUENCE [LARGE SCALE GENOMIC DNA]</scope>
    <source>
        <strain evidence="2 3">S1510</strain>
    </source>
</reference>
<evidence type="ECO:0000313" key="3">
    <source>
        <dbReference type="Proteomes" id="UP000638560"/>
    </source>
</evidence>
<dbReference type="CDD" id="cd02440">
    <property type="entry name" value="AdoMet_MTases"/>
    <property type="match status" value="1"/>
</dbReference>
<dbReference type="RefSeq" id="WP_196203749.1">
    <property type="nucleotide sequence ID" value="NZ_JADPUN010000224.1"/>
</dbReference>
<keyword evidence="2" id="KW-0489">Methyltransferase</keyword>
<keyword evidence="2" id="KW-0808">Transferase</keyword>
<dbReference type="Gene3D" id="3.40.50.150">
    <property type="entry name" value="Vaccinia Virus protein VP39"/>
    <property type="match status" value="1"/>
</dbReference>
<dbReference type="SUPFAM" id="SSF53335">
    <property type="entry name" value="S-adenosyl-L-methionine-dependent methyltransferases"/>
    <property type="match status" value="1"/>
</dbReference>
<dbReference type="Pfam" id="PF13649">
    <property type="entry name" value="Methyltransf_25"/>
    <property type="match status" value="1"/>
</dbReference>
<dbReference type="PANTHER" id="PTHR43667:SF2">
    <property type="entry name" value="FATTY ACID C-METHYL TRANSFERASE"/>
    <property type="match status" value="1"/>
</dbReference>
<protein>
    <submittedName>
        <fullName evidence="2">Methyltransferase domain-containing protein</fullName>
    </submittedName>
</protein>
<dbReference type="InterPro" id="IPR029063">
    <property type="entry name" value="SAM-dependent_MTases_sf"/>
</dbReference>
<sequence>MALMTEQQFEQFFTPYAENVEGFYEARYWSLSDELIKELIRRHLDVEPGDRVLDAGGGTGRFALWLAGELGVRVTVADKSETMLAQAERNLANAGSTSVDLVLADLHDAPELPTDGFDAIISTYGVLSFLEDPEQVFRTLARVLKPGGVGLLMSHSLSTALTSKLSDGTTTAQEIRNLYQKRVVQWSPSVPPLRVYTAQELTDLAHTAGLEVHRTFGVTCVAHPGPEDFGYPYTGESKISRSLQDPEFFQAALETELSASADPAWSERGINLLIKVSKPAGG</sequence>
<comment type="caution">
    <text evidence="2">The sequence shown here is derived from an EMBL/GenBank/DDBJ whole genome shotgun (WGS) entry which is preliminary data.</text>
</comment>
<proteinExistence type="predicted"/>
<dbReference type="EMBL" id="JADPUN010000224">
    <property type="protein sequence ID" value="MBF9132213.1"/>
    <property type="molecule type" value="Genomic_DNA"/>
</dbReference>